<organism evidence="1 2">
    <name type="scientific">Choanephora cucurbitarum</name>
    <dbReference type="NCBI Taxonomy" id="101091"/>
    <lineage>
        <taxon>Eukaryota</taxon>
        <taxon>Fungi</taxon>
        <taxon>Fungi incertae sedis</taxon>
        <taxon>Mucoromycota</taxon>
        <taxon>Mucoromycotina</taxon>
        <taxon>Mucoromycetes</taxon>
        <taxon>Mucorales</taxon>
        <taxon>Mucorineae</taxon>
        <taxon>Choanephoraceae</taxon>
        <taxon>Choanephoroideae</taxon>
        <taxon>Choanephora</taxon>
    </lineage>
</organism>
<keyword evidence="2" id="KW-1185">Reference proteome</keyword>
<comment type="caution">
    <text evidence="1">The sequence shown here is derived from an EMBL/GenBank/DDBJ whole genome shotgun (WGS) entry which is preliminary data.</text>
</comment>
<evidence type="ECO:0000313" key="1">
    <source>
        <dbReference type="EMBL" id="OBZ87568.1"/>
    </source>
</evidence>
<dbReference type="OrthoDB" id="2242118at2759"/>
<reference evidence="1 2" key="1">
    <citation type="submission" date="2016-03" db="EMBL/GenBank/DDBJ databases">
        <title>Choanephora cucurbitarum.</title>
        <authorList>
            <person name="Min B."/>
            <person name="Park H."/>
            <person name="Park J.-H."/>
            <person name="Shin H.-D."/>
            <person name="Choi I.-G."/>
        </authorList>
    </citation>
    <scope>NUCLEOTIDE SEQUENCE [LARGE SCALE GENOMIC DNA]</scope>
    <source>
        <strain evidence="1 2">KUS-F28377</strain>
    </source>
</reference>
<gene>
    <name evidence="1" type="ORF">A0J61_04382</name>
</gene>
<evidence type="ECO:0000313" key="2">
    <source>
        <dbReference type="Proteomes" id="UP000093000"/>
    </source>
</evidence>
<dbReference type="Proteomes" id="UP000093000">
    <property type="component" value="Unassembled WGS sequence"/>
</dbReference>
<dbReference type="EMBL" id="LUGH01000213">
    <property type="protein sequence ID" value="OBZ87568.1"/>
    <property type="molecule type" value="Genomic_DNA"/>
</dbReference>
<accession>A0A1C7NES8</accession>
<dbReference type="InParanoid" id="A0A1C7NES8"/>
<sequence length="260" mass="30233">MSRQSFSYFRYLSSHFKPKRPQLFSSSSSITSSVSGNSVQTPITESIYFDIEEYDGSSIEQQDFCIIDTVETMSTKQILNLINKQPVADWYQTDLVDEFTTLLNETKSVCHRLDRCRKTIQFAHTKDAISLDLMHIVHFIRERYAHHSSFVTLMGLLMIVIQVLKTEDEVQRQLLDEAHIGRIIILWMVQILSVKVTGFHDLQVPLFQVVLDCHPTDTDHPVWLPALKSVCLQLARRDPTWEQREEYTKVYSIVTHLLLK</sequence>
<dbReference type="AlphaFoldDB" id="A0A1C7NES8"/>
<protein>
    <submittedName>
        <fullName evidence="1">Uncharacterized protein</fullName>
    </submittedName>
</protein>
<name>A0A1C7NES8_9FUNG</name>
<proteinExistence type="predicted"/>